<accession>A0A5N5TC59</accession>
<proteinExistence type="predicted"/>
<evidence type="ECO:0000313" key="2">
    <source>
        <dbReference type="EMBL" id="KAB7504161.1"/>
    </source>
</evidence>
<evidence type="ECO:0000313" key="3">
    <source>
        <dbReference type="Proteomes" id="UP000326759"/>
    </source>
</evidence>
<feature type="compositionally biased region" description="Polar residues" evidence="1">
    <location>
        <begin position="253"/>
        <end position="266"/>
    </location>
</feature>
<dbReference type="Proteomes" id="UP000326759">
    <property type="component" value="Unassembled WGS sequence"/>
</dbReference>
<feature type="region of interest" description="Disordered" evidence="1">
    <location>
        <begin position="171"/>
        <end position="204"/>
    </location>
</feature>
<protein>
    <recommendedName>
        <fullName evidence="4">ZAD domain-containing protein</fullName>
    </recommendedName>
</protein>
<evidence type="ECO:0000256" key="1">
    <source>
        <dbReference type="SAM" id="MobiDB-lite"/>
    </source>
</evidence>
<feature type="region of interest" description="Disordered" evidence="1">
    <location>
        <begin position="134"/>
        <end position="154"/>
    </location>
</feature>
<feature type="compositionally biased region" description="Polar residues" evidence="1">
    <location>
        <begin position="394"/>
        <end position="408"/>
    </location>
</feature>
<feature type="compositionally biased region" description="Basic and acidic residues" evidence="1">
    <location>
        <begin position="481"/>
        <end position="490"/>
    </location>
</feature>
<organism evidence="2 3">
    <name type="scientific">Armadillidium nasatum</name>
    <dbReference type="NCBI Taxonomy" id="96803"/>
    <lineage>
        <taxon>Eukaryota</taxon>
        <taxon>Metazoa</taxon>
        <taxon>Ecdysozoa</taxon>
        <taxon>Arthropoda</taxon>
        <taxon>Crustacea</taxon>
        <taxon>Multicrustacea</taxon>
        <taxon>Malacostraca</taxon>
        <taxon>Eumalacostraca</taxon>
        <taxon>Peracarida</taxon>
        <taxon>Isopoda</taxon>
        <taxon>Oniscidea</taxon>
        <taxon>Crinocheta</taxon>
        <taxon>Armadillidiidae</taxon>
        <taxon>Armadillidium</taxon>
    </lineage>
</organism>
<evidence type="ECO:0008006" key="4">
    <source>
        <dbReference type="Google" id="ProtNLM"/>
    </source>
</evidence>
<keyword evidence="3" id="KW-1185">Reference proteome</keyword>
<gene>
    <name evidence="2" type="ORF">Anas_12490</name>
</gene>
<feature type="compositionally biased region" description="Polar residues" evidence="1">
    <location>
        <begin position="171"/>
        <end position="194"/>
    </location>
</feature>
<feature type="region of interest" description="Disordered" evidence="1">
    <location>
        <begin position="394"/>
        <end position="413"/>
    </location>
</feature>
<comment type="caution">
    <text evidence="2">The sequence shown here is derived from an EMBL/GenBank/DDBJ whole genome shotgun (WGS) entry which is preliminary data.</text>
</comment>
<feature type="region of interest" description="Disordered" evidence="1">
    <location>
        <begin position="419"/>
        <end position="513"/>
    </location>
</feature>
<sequence length="664" mass="73530">MAGYSRTGKQSCNSTACENMSSNSDISNNEEESQPIALSQKKENPVDQSQSLLAKSIHNESLQTQAENSSSSQSNSSYALASNAAYNNCSNVNGSVPTGGLSTQHYYSQILNNPQSLLRPLMTTQPPLYSPILPPQQHSYALPHPSPSSNCYSSLQDSVRNLESLQCSSDATSRFTGENSTGTEKSCNLQNPPKQFSVDDNQKRIPNQNSCNLSRYSSCAEIVTKHNNLAEQQQVFEEYVRIYGEDISCRSWGESSSNSVQTSTHRNNYNSHSSSNSGSINVHGYSDCRLDQSWNRYISGQSTNYMPEAYPTDNNSFSKHLIKGYNSVSNNGNSNMSNSVADHNLSRSHYEYSVLSAGQLASILTTYMQPVNYQTSQDCRNECRATDLRTSENDCQVNNNTVPTTAPSEVSDKKLSERASQINSATASSSQAIAIPNNGNGESSTVPISSNGTPNRSNELQTTHSLTLQDYQGNENSSSKDVPKEKKSKDSSQLSVQSTSNCQSTSNKYSHKNTIERETLGNFNKKQSKMLNEGVNMSFFCLLCGETVNDSPTHSMIDNIITFASKISVNDKLTMMIGYPLPRDMLPSLSICPKCFRLINEVDMLENRLNMCRREVLFSIESMFERNGIHVSPYKRFQRQQHVGPYQHDVQHTSYHQSLGSNTV</sequence>
<feature type="compositionally biased region" description="Polar residues" evidence="1">
    <location>
        <begin position="437"/>
        <end position="480"/>
    </location>
</feature>
<dbReference type="AlphaFoldDB" id="A0A5N5TC59"/>
<feature type="region of interest" description="Disordered" evidence="1">
    <location>
        <begin position="252"/>
        <end position="278"/>
    </location>
</feature>
<feature type="compositionally biased region" description="Polar residues" evidence="1">
    <location>
        <begin position="491"/>
        <end position="508"/>
    </location>
</feature>
<name>A0A5N5TC59_9CRUS</name>
<feature type="region of interest" description="Disordered" evidence="1">
    <location>
        <begin position="1"/>
        <end position="49"/>
    </location>
</feature>
<feature type="compositionally biased region" description="Polar residues" evidence="1">
    <location>
        <begin position="7"/>
        <end position="17"/>
    </location>
</feature>
<feature type="compositionally biased region" description="Low complexity" evidence="1">
    <location>
        <begin position="267"/>
        <end position="278"/>
    </location>
</feature>
<dbReference type="EMBL" id="SEYY01003651">
    <property type="protein sequence ID" value="KAB7504161.1"/>
    <property type="molecule type" value="Genomic_DNA"/>
</dbReference>
<feature type="compositionally biased region" description="Low complexity" evidence="1">
    <location>
        <begin position="419"/>
        <end position="435"/>
    </location>
</feature>
<feature type="compositionally biased region" description="Low complexity" evidence="1">
    <location>
        <begin position="18"/>
        <end position="27"/>
    </location>
</feature>
<dbReference type="OrthoDB" id="6386275at2759"/>
<reference evidence="2 3" key="1">
    <citation type="journal article" date="2019" name="PLoS Biol.">
        <title>Sex chromosomes control vertical transmission of feminizing Wolbachia symbionts in an isopod.</title>
        <authorList>
            <person name="Becking T."/>
            <person name="Chebbi M.A."/>
            <person name="Giraud I."/>
            <person name="Moumen B."/>
            <person name="Laverre T."/>
            <person name="Caubet Y."/>
            <person name="Peccoud J."/>
            <person name="Gilbert C."/>
            <person name="Cordaux R."/>
        </authorList>
    </citation>
    <scope>NUCLEOTIDE SEQUENCE [LARGE SCALE GENOMIC DNA]</scope>
    <source>
        <strain evidence="2">ANa2</strain>
        <tissue evidence="2">Whole body excluding digestive tract and cuticle</tissue>
    </source>
</reference>